<dbReference type="RefSeq" id="WP_031067238.1">
    <property type="nucleotide sequence ID" value="NZ_JBHSPX010000003.1"/>
</dbReference>
<gene>
    <name evidence="5" type="ORF">ACFP4F_10070</name>
</gene>
<dbReference type="CDD" id="cd01392">
    <property type="entry name" value="HTH_LacI"/>
    <property type="match status" value="1"/>
</dbReference>
<dbReference type="SUPFAM" id="SSF53822">
    <property type="entry name" value="Periplasmic binding protein-like I"/>
    <property type="match status" value="1"/>
</dbReference>
<organism evidence="5 6">
    <name type="scientific">Streptomyces ochraceiscleroticus</name>
    <dbReference type="NCBI Taxonomy" id="47761"/>
    <lineage>
        <taxon>Bacteria</taxon>
        <taxon>Bacillati</taxon>
        <taxon>Actinomycetota</taxon>
        <taxon>Actinomycetes</taxon>
        <taxon>Kitasatosporales</taxon>
        <taxon>Streptomycetaceae</taxon>
        <taxon>Streptomyces</taxon>
    </lineage>
</organism>
<dbReference type="PROSITE" id="PS50932">
    <property type="entry name" value="HTH_LACI_2"/>
    <property type="match status" value="1"/>
</dbReference>
<dbReference type="Pfam" id="PF00356">
    <property type="entry name" value="LacI"/>
    <property type="match status" value="1"/>
</dbReference>
<dbReference type="CDD" id="cd06267">
    <property type="entry name" value="PBP1_LacI_sugar_binding-like"/>
    <property type="match status" value="1"/>
</dbReference>
<proteinExistence type="predicted"/>
<protein>
    <submittedName>
        <fullName evidence="5">LacI family DNA-binding transcriptional regulator</fullName>
    </submittedName>
</protein>
<keyword evidence="6" id="KW-1185">Reference proteome</keyword>
<comment type="caution">
    <text evidence="5">The sequence shown here is derived from an EMBL/GenBank/DDBJ whole genome shotgun (WGS) entry which is preliminary data.</text>
</comment>
<feature type="domain" description="HTH lacI-type" evidence="4">
    <location>
        <begin position="1"/>
        <end position="53"/>
    </location>
</feature>
<sequence>MADVARAAGISTALVSIVIRGVPGASEATRQRVLRIADELGYVPDQRAQKLRQSRSRVLGVTFELQQPFHGDLVEQIYTAAGQQGYEAMISAVAPSRSETTAVNALLRERCEAAILLGSELETEELTRLARRLPTLLVARHTDLSGVGVVRSDDTAGIGLAVDHLVALGHRRIAHIDGAGAPGSSDRRLGFLQAMAGHGLQDTADVLAGGLTETAGAEGMRYLLGRPTPPTAVIAFNDRCASGVLDVLARQGCDVPGEISVVGYDDSRLAKLPHVQMTTVSQNAAELAEAAVTSALALIAGRQPEEVVLTPRLVERATTGPARS</sequence>
<keyword evidence="1" id="KW-0805">Transcription regulation</keyword>
<keyword evidence="2 5" id="KW-0238">DNA-binding</keyword>
<dbReference type="SMART" id="SM00354">
    <property type="entry name" value="HTH_LACI"/>
    <property type="match status" value="1"/>
</dbReference>
<evidence type="ECO:0000256" key="2">
    <source>
        <dbReference type="ARBA" id="ARBA00023125"/>
    </source>
</evidence>
<dbReference type="GO" id="GO:0003677">
    <property type="term" value="F:DNA binding"/>
    <property type="evidence" value="ECO:0007669"/>
    <property type="project" value="UniProtKB-KW"/>
</dbReference>
<dbReference type="Gene3D" id="1.10.260.40">
    <property type="entry name" value="lambda repressor-like DNA-binding domains"/>
    <property type="match status" value="1"/>
</dbReference>
<name>A0ABW1MGN3_9ACTN</name>
<evidence type="ECO:0000313" key="5">
    <source>
        <dbReference type="EMBL" id="MFC6062896.1"/>
    </source>
</evidence>
<dbReference type="InterPro" id="IPR028082">
    <property type="entry name" value="Peripla_BP_I"/>
</dbReference>
<evidence type="ECO:0000256" key="1">
    <source>
        <dbReference type="ARBA" id="ARBA00023015"/>
    </source>
</evidence>
<keyword evidence="3" id="KW-0804">Transcription</keyword>
<evidence type="ECO:0000259" key="4">
    <source>
        <dbReference type="PROSITE" id="PS50932"/>
    </source>
</evidence>
<dbReference type="SUPFAM" id="SSF47413">
    <property type="entry name" value="lambda repressor-like DNA-binding domains"/>
    <property type="match status" value="1"/>
</dbReference>
<accession>A0ABW1MGN3</accession>
<evidence type="ECO:0000313" key="6">
    <source>
        <dbReference type="Proteomes" id="UP001596139"/>
    </source>
</evidence>
<dbReference type="InterPro" id="IPR046335">
    <property type="entry name" value="LacI/GalR-like_sensor"/>
</dbReference>
<dbReference type="Pfam" id="PF13377">
    <property type="entry name" value="Peripla_BP_3"/>
    <property type="match status" value="1"/>
</dbReference>
<dbReference type="InterPro" id="IPR000843">
    <property type="entry name" value="HTH_LacI"/>
</dbReference>
<reference evidence="6" key="1">
    <citation type="journal article" date="2019" name="Int. J. Syst. Evol. Microbiol.">
        <title>The Global Catalogue of Microorganisms (GCM) 10K type strain sequencing project: providing services to taxonomists for standard genome sequencing and annotation.</title>
        <authorList>
            <consortium name="The Broad Institute Genomics Platform"/>
            <consortium name="The Broad Institute Genome Sequencing Center for Infectious Disease"/>
            <person name="Wu L."/>
            <person name="Ma J."/>
        </authorList>
    </citation>
    <scope>NUCLEOTIDE SEQUENCE [LARGE SCALE GENOMIC DNA]</scope>
    <source>
        <strain evidence="6">CGMCC 1.15180</strain>
    </source>
</reference>
<dbReference type="Gene3D" id="3.40.50.2300">
    <property type="match status" value="2"/>
</dbReference>
<dbReference type="PANTHER" id="PTHR30146:SF155">
    <property type="entry name" value="ALANINE RACEMASE"/>
    <property type="match status" value="1"/>
</dbReference>
<dbReference type="Proteomes" id="UP001596139">
    <property type="component" value="Unassembled WGS sequence"/>
</dbReference>
<dbReference type="InterPro" id="IPR010982">
    <property type="entry name" value="Lambda_DNA-bd_dom_sf"/>
</dbReference>
<evidence type="ECO:0000256" key="3">
    <source>
        <dbReference type="ARBA" id="ARBA00023163"/>
    </source>
</evidence>
<dbReference type="EMBL" id="JBHSPX010000003">
    <property type="protein sequence ID" value="MFC6062896.1"/>
    <property type="molecule type" value="Genomic_DNA"/>
</dbReference>
<dbReference type="PANTHER" id="PTHR30146">
    <property type="entry name" value="LACI-RELATED TRANSCRIPTIONAL REPRESSOR"/>
    <property type="match status" value="1"/>
</dbReference>